<dbReference type="WBParaSite" id="jg25252">
    <property type="protein sequence ID" value="jg25252"/>
    <property type="gene ID" value="jg25252"/>
</dbReference>
<dbReference type="Proteomes" id="UP000887574">
    <property type="component" value="Unplaced"/>
</dbReference>
<organism evidence="1 2">
    <name type="scientific">Ditylenchus dipsaci</name>
    <dbReference type="NCBI Taxonomy" id="166011"/>
    <lineage>
        <taxon>Eukaryota</taxon>
        <taxon>Metazoa</taxon>
        <taxon>Ecdysozoa</taxon>
        <taxon>Nematoda</taxon>
        <taxon>Chromadorea</taxon>
        <taxon>Rhabditida</taxon>
        <taxon>Tylenchina</taxon>
        <taxon>Tylenchomorpha</taxon>
        <taxon>Sphaerularioidea</taxon>
        <taxon>Anguinidae</taxon>
        <taxon>Anguininae</taxon>
        <taxon>Ditylenchus</taxon>
    </lineage>
</organism>
<name>A0A915E1N8_9BILA</name>
<accession>A0A915E1N8</accession>
<keyword evidence="1" id="KW-1185">Reference proteome</keyword>
<evidence type="ECO:0000313" key="2">
    <source>
        <dbReference type="WBParaSite" id="jg25252"/>
    </source>
</evidence>
<proteinExistence type="predicted"/>
<evidence type="ECO:0000313" key="1">
    <source>
        <dbReference type="Proteomes" id="UP000887574"/>
    </source>
</evidence>
<reference evidence="2" key="1">
    <citation type="submission" date="2022-11" db="UniProtKB">
        <authorList>
            <consortium name="WormBaseParasite"/>
        </authorList>
    </citation>
    <scope>IDENTIFICATION</scope>
</reference>
<sequence>MKVVSTHIFSKIHTWLLQHIGWASQVPVLYKKFIIDVPEPVDIASLQLYSAQAIAGMVRDKIESKDRQGLETCLACQMT</sequence>
<dbReference type="AlphaFoldDB" id="A0A915E1N8"/>
<protein>
    <submittedName>
        <fullName evidence="2">Uncharacterized protein</fullName>
    </submittedName>
</protein>